<evidence type="ECO:0000256" key="5">
    <source>
        <dbReference type="ARBA" id="ARBA00023295"/>
    </source>
</evidence>
<feature type="non-terminal residue" evidence="7">
    <location>
        <position position="320"/>
    </location>
</feature>
<dbReference type="InterPro" id="IPR036962">
    <property type="entry name" value="Glyco_hydro_3_N_sf"/>
</dbReference>
<dbReference type="Gene3D" id="3.20.20.300">
    <property type="entry name" value="Glycoside hydrolase, family 3, N-terminal domain"/>
    <property type="match status" value="1"/>
</dbReference>
<dbReference type="InterPro" id="IPR017853">
    <property type="entry name" value="GH"/>
</dbReference>
<evidence type="ECO:0000256" key="1">
    <source>
        <dbReference type="ARBA" id="ARBA00001231"/>
    </source>
</evidence>
<keyword evidence="4" id="KW-0378">Hydrolase</keyword>
<protein>
    <recommendedName>
        <fullName evidence="3">beta-N-acetylhexosaminidase</fullName>
        <ecNumber evidence="3">3.2.1.52</ecNumber>
    </recommendedName>
</protein>
<dbReference type="SUPFAM" id="SSF51445">
    <property type="entry name" value="(Trans)glycosidases"/>
    <property type="match status" value="1"/>
</dbReference>
<evidence type="ECO:0000256" key="2">
    <source>
        <dbReference type="ARBA" id="ARBA00005336"/>
    </source>
</evidence>
<dbReference type="PANTHER" id="PTHR30480">
    <property type="entry name" value="BETA-HEXOSAMINIDASE-RELATED"/>
    <property type="match status" value="1"/>
</dbReference>
<dbReference type="EMBL" id="UINC01000054">
    <property type="protein sequence ID" value="SUZ48140.1"/>
    <property type="molecule type" value="Genomic_DNA"/>
</dbReference>
<dbReference type="AlphaFoldDB" id="A0A381N0K5"/>
<dbReference type="GO" id="GO:0005975">
    <property type="term" value="P:carbohydrate metabolic process"/>
    <property type="evidence" value="ECO:0007669"/>
    <property type="project" value="InterPro"/>
</dbReference>
<organism evidence="7">
    <name type="scientific">marine metagenome</name>
    <dbReference type="NCBI Taxonomy" id="408172"/>
    <lineage>
        <taxon>unclassified sequences</taxon>
        <taxon>metagenomes</taxon>
        <taxon>ecological metagenomes</taxon>
    </lineage>
</organism>
<dbReference type="GO" id="GO:0004563">
    <property type="term" value="F:beta-N-acetylhexosaminidase activity"/>
    <property type="evidence" value="ECO:0007669"/>
    <property type="project" value="UniProtKB-EC"/>
</dbReference>
<comment type="similarity">
    <text evidence="2">Belongs to the glycosyl hydrolase 3 family.</text>
</comment>
<reference evidence="7" key="1">
    <citation type="submission" date="2018-05" db="EMBL/GenBank/DDBJ databases">
        <authorList>
            <person name="Lanie J.A."/>
            <person name="Ng W.-L."/>
            <person name="Kazmierczak K.M."/>
            <person name="Andrzejewski T.M."/>
            <person name="Davidsen T.M."/>
            <person name="Wayne K.J."/>
            <person name="Tettelin H."/>
            <person name="Glass J.I."/>
            <person name="Rusch D."/>
            <person name="Podicherti R."/>
            <person name="Tsui H.-C.T."/>
            <person name="Winkler M.E."/>
        </authorList>
    </citation>
    <scope>NUCLEOTIDE SEQUENCE</scope>
</reference>
<accession>A0A381N0K5</accession>
<dbReference type="InterPro" id="IPR001764">
    <property type="entry name" value="Glyco_hydro_3_N"/>
</dbReference>
<evidence type="ECO:0000259" key="6">
    <source>
        <dbReference type="Pfam" id="PF00933"/>
    </source>
</evidence>
<dbReference type="PANTHER" id="PTHR30480:SF13">
    <property type="entry name" value="BETA-HEXOSAMINIDASE"/>
    <property type="match status" value="1"/>
</dbReference>
<proteinExistence type="inferred from homology"/>
<gene>
    <name evidence="7" type="ORF">METZ01_LOCUS994</name>
</gene>
<feature type="domain" description="Glycoside hydrolase family 3 N-terminal" evidence="6">
    <location>
        <begin position="15"/>
        <end position="319"/>
    </location>
</feature>
<evidence type="ECO:0000256" key="3">
    <source>
        <dbReference type="ARBA" id="ARBA00012663"/>
    </source>
</evidence>
<dbReference type="InterPro" id="IPR050226">
    <property type="entry name" value="NagZ_Beta-hexosaminidase"/>
</dbReference>
<evidence type="ECO:0000256" key="4">
    <source>
        <dbReference type="ARBA" id="ARBA00022801"/>
    </source>
</evidence>
<dbReference type="Pfam" id="PF00933">
    <property type="entry name" value="Glyco_hydro_3"/>
    <property type="match status" value="1"/>
</dbReference>
<sequence>MLIFGIGDLQKVLESDSMLEAYSKNYLGGIILFEKNINKKRGKHHLKILIDEVQRISQIPSFVAIDEEGGKVNRLKPEYGFHQTKSAKYLGQLNNLDSTYHYAKLTSSLLKELGINVNFAPTVDLALNLENPVIYKYERSYGKDPEKVYFHALKFIKAHNENNIITAIKHFPGHGSSSTDTHKEVTDVSKSWIIEELFPYQKLIDEGIVTGIMSSHVVNSQLDDSMLPATLSKKTLTTILREFLSYKGVVFSDDMQMSAITKHYGLENSIILAINGGIDVLLFSNNQTAKNKVSPDQIISLIEKNIEDGNISMLRINESF</sequence>
<dbReference type="EC" id="3.2.1.52" evidence="3"/>
<dbReference type="GO" id="GO:0009254">
    <property type="term" value="P:peptidoglycan turnover"/>
    <property type="evidence" value="ECO:0007669"/>
    <property type="project" value="TreeGrafter"/>
</dbReference>
<evidence type="ECO:0000313" key="7">
    <source>
        <dbReference type="EMBL" id="SUZ48140.1"/>
    </source>
</evidence>
<keyword evidence="5" id="KW-0326">Glycosidase</keyword>
<feature type="non-terminal residue" evidence="7">
    <location>
        <position position="1"/>
    </location>
</feature>
<comment type="catalytic activity">
    <reaction evidence="1">
        <text>Hydrolysis of terminal non-reducing N-acetyl-D-hexosamine residues in N-acetyl-beta-D-hexosaminides.</text>
        <dbReference type="EC" id="3.2.1.52"/>
    </reaction>
</comment>
<name>A0A381N0K5_9ZZZZ</name>